<dbReference type="PANTHER" id="PTHR33667">
    <property type="entry name" value="SI:DKEY-57N24.6"/>
    <property type="match status" value="1"/>
</dbReference>
<name>A0AAR2M1T2_PYGNA</name>
<protein>
    <recommendedName>
        <fullName evidence="1">DUF4550 domain-containing protein</fullName>
    </recommendedName>
</protein>
<dbReference type="PANTHER" id="PTHR33667:SF7">
    <property type="entry name" value="RIKEN CDNA 1810020O05 GENE"/>
    <property type="match status" value="1"/>
</dbReference>
<keyword evidence="3" id="KW-1185">Reference proteome</keyword>
<dbReference type="AlphaFoldDB" id="A0AAR2M1T2"/>
<evidence type="ECO:0000313" key="3">
    <source>
        <dbReference type="Proteomes" id="UP001501920"/>
    </source>
</evidence>
<dbReference type="Ensembl" id="ENSPNAT00000049551.1">
    <property type="protein sequence ID" value="ENSPNAP00000080872.1"/>
    <property type="gene ID" value="ENSPNAG00000000188.2"/>
</dbReference>
<dbReference type="Pfam" id="PF15084">
    <property type="entry name" value="DUF4550"/>
    <property type="match status" value="1"/>
</dbReference>
<sequence length="799" mass="91381">MYRAGGSQGLGTCAAHVLLHSIGNALFFYDAVTTVEKGKKKTKNVLSSGARKPQSYYHIEYSLLPGTSEPVKVDLVMFGLAAKVYMENETKVLKPWLEGDQLWLGWSQSMKLNVSRELLVKMLSHKITFLVWDTKDRVSTKAKYDRPKAFRLDRSTEDQDQTGFLWGFKTILKLSVFSVSFSYSDLTVPSSVKDNSLVMCKKNAAHKSTQENTEETEQMCKDSVASVELSTMYLLAGFCSITLDQPLMSEQLKAELNPLVITVLSASCLPSSPVPFNELQQKCLPVYCQYKFHNMPVHRTKGHQHRSDIYFRDVYVILTGLLSTGELLESLRGPMIEIEVHDRDRKTGKPFISPAIFDTDNKLASTASATTRRTTHDNKLHDPYGIAKLNLSDLLRGHRCLNFSLPIRCSYRGQWMDIDKNNWESKLPEKADIQDEFQDSPLPMGHYIEANSKLKVHVEVARPLTLDPDQSEEHCPFGRIVYIFNCNNVSVLTKLRSEILQINVAAFQLESHNEETAQKVLCSCRMSAKDKANKNLNVLTGFHVLDKSLHLFVLEGLKGQAIKQLWETLPIKLEDDVEKQITVLYNSGLSFSERLYDSLDLGLSPVYLSHPLDTILKEPLVYIRDVLPYSCLQGLLRYGYRDHALEKALHFRIQYDVPACRFSYNQHYHSFTVDPVDMESKQKASAVKSRAAWRTYDGFIYPGFKSSIESNRHPKRPDEARVEDNFFWKEENILHRNKLSPALNRSWWPWSQHHKDFELYIKPPAVFSPEPPISIHLAVCTIQKKYCIVTRNTVQFDLD</sequence>
<reference evidence="2" key="3">
    <citation type="submission" date="2025-09" db="UniProtKB">
        <authorList>
            <consortium name="Ensembl"/>
        </authorList>
    </citation>
    <scope>IDENTIFICATION</scope>
</reference>
<evidence type="ECO:0000313" key="2">
    <source>
        <dbReference type="Ensembl" id="ENSPNAP00000080872.1"/>
    </source>
</evidence>
<reference evidence="2" key="2">
    <citation type="submission" date="2025-08" db="UniProtKB">
        <authorList>
            <consortium name="Ensembl"/>
        </authorList>
    </citation>
    <scope>IDENTIFICATION</scope>
</reference>
<reference evidence="2 3" key="1">
    <citation type="submission" date="2020-10" db="EMBL/GenBank/DDBJ databases">
        <title>Pygocentrus nattereri (red-bellied piranha) genome, fPygNat1, primary haplotype.</title>
        <authorList>
            <person name="Myers G."/>
            <person name="Meyer A."/>
            <person name="Karagic N."/>
            <person name="Pippel M."/>
            <person name="Winkler S."/>
            <person name="Tracey A."/>
            <person name="Wood J."/>
            <person name="Formenti G."/>
            <person name="Howe K."/>
            <person name="Fedrigo O."/>
            <person name="Jarvis E.D."/>
        </authorList>
    </citation>
    <scope>NUCLEOTIDE SEQUENCE [LARGE SCALE GENOMIC DNA]</scope>
</reference>
<dbReference type="InterPro" id="IPR027876">
    <property type="entry name" value="DUF4550"/>
</dbReference>
<evidence type="ECO:0000259" key="1">
    <source>
        <dbReference type="Pfam" id="PF15084"/>
    </source>
</evidence>
<feature type="domain" description="DUF4550" evidence="1">
    <location>
        <begin position="55"/>
        <end position="149"/>
    </location>
</feature>
<proteinExistence type="predicted"/>
<dbReference type="GeneTree" id="ENSGT00390000008330"/>
<dbReference type="Proteomes" id="UP001501920">
    <property type="component" value="Chromosome 21"/>
</dbReference>
<organism evidence="2 3">
    <name type="scientific">Pygocentrus nattereri</name>
    <name type="common">Red-bellied piranha</name>
    <dbReference type="NCBI Taxonomy" id="42514"/>
    <lineage>
        <taxon>Eukaryota</taxon>
        <taxon>Metazoa</taxon>
        <taxon>Chordata</taxon>
        <taxon>Craniata</taxon>
        <taxon>Vertebrata</taxon>
        <taxon>Euteleostomi</taxon>
        <taxon>Actinopterygii</taxon>
        <taxon>Neopterygii</taxon>
        <taxon>Teleostei</taxon>
        <taxon>Ostariophysi</taxon>
        <taxon>Characiformes</taxon>
        <taxon>Characoidei</taxon>
        <taxon>Pygocentrus</taxon>
    </lineage>
</organism>
<accession>A0AAR2M1T2</accession>